<feature type="region of interest" description="Disordered" evidence="1">
    <location>
        <begin position="593"/>
        <end position="627"/>
    </location>
</feature>
<organism evidence="3 4">
    <name type="scientific">Pseudomonas veronii 1YdBTEX2</name>
    <dbReference type="NCBI Taxonomy" id="1295141"/>
    <lineage>
        <taxon>Bacteria</taxon>
        <taxon>Pseudomonadati</taxon>
        <taxon>Pseudomonadota</taxon>
        <taxon>Gammaproteobacteria</taxon>
        <taxon>Pseudomonadales</taxon>
        <taxon>Pseudomonadaceae</taxon>
        <taxon>Pseudomonas</taxon>
    </lineage>
</organism>
<feature type="domain" description="Dermonecrotic toxin N-terminal" evidence="2">
    <location>
        <begin position="222"/>
        <end position="425"/>
    </location>
</feature>
<feature type="region of interest" description="Disordered" evidence="1">
    <location>
        <begin position="1"/>
        <end position="95"/>
    </location>
</feature>
<dbReference type="RefSeq" id="WP_238560659.1">
    <property type="nucleotide sequence ID" value="NZ_AOUH01000008.1"/>
</dbReference>
<reference evidence="4" key="1">
    <citation type="submission" date="2016-07" db="EMBL/GenBank/DDBJ databases">
        <authorList>
            <person name="Florea S."/>
            <person name="Webb J.S."/>
            <person name="Jaromczyk J."/>
            <person name="Schardl C.L."/>
        </authorList>
    </citation>
    <scope>NUCLEOTIDE SEQUENCE [LARGE SCALE GENOMIC DNA]</scope>
    <source>
        <strain evidence="4">1YdBTEX2</strain>
    </source>
</reference>
<evidence type="ECO:0000313" key="3">
    <source>
        <dbReference type="EMBL" id="SBW78796.1"/>
    </source>
</evidence>
<dbReference type="Proteomes" id="UP000245431">
    <property type="component" value="Chromosome PVE_r1"/>
</dbReference>
<dbReference type="InterPro" id="IPR046673">
    <property type="entry name" value="ToxA_N"/>
</dbReference>
<protein>
    <submittedName>
        <fullName evidence="3">Type III effector protein, HopAC1 family</fullName>
    </submittedName>
</protein>
<accession>A0A1D3JRT0</accession>
<sequence length="838" mass="92214">MQIALPPINLLHLPTEPALPSDRNGHQEASAHPRHRRSIDSSPPNNQEVVQEVVPNTNSSKGGYVEVNVNPDPNKGIGVGEKAPEPVNSDSNINVDPVTQEISGAFKTVKEEASIFLKKKFAEMAAQAATPAEKEKWNIDPDNTYLVTYDYNTTGEKPYPAKIIKRISLTEALITNAQDTPTGAGYQVPFYAGGPEVIVKPELETHTPGVFNFGSRFNPYTEKADITHTYQGIYIESSEEPAPVYNGGNQSAITPDEFKKLIWKADYQKPYDQFLNEFWSNHEKKYPLLAKSSLVKAAMSQHQEQSLSKEGRDLVMRASGLAGNQASWPDIKLEDLQKNPPKDPDIEVGMLKVGNFQSTDLMYITDKKVRFDANGKKLPPLTLLHIPGNSSPIHTFNGQTEMKAWFAEQMADPVKREAMAGHFPLKDKPNGYAQAGIDETLAGLGTWPEKRETPGGLLSYDHRAFSGFWDPQDFIKAEPSHSPFDEITTRQKDRSYSDAAVDITSDRDVIKNNIISGLEKAAKAALFLTPLAFVMPEVALTLDAFYLASGITEAGIGIDDKVHGKPTGNQRIIFGFFNAAIAVLPHIAKTGKSGEEAAASEIKPGEEPKPNELNPEHEPPAEIEAEGDAPTVEVKMGGPMKNLKIVGNEVHTFEDTYKAGRRLNIVAHGSKPYRPGTFFGEDSKVVIDGKGYSPKKLIALLKSKGIDPEKYDSVRLIVCHSGEGRGSSFAAKFQKEINKPVKAFEGGVFTNFGSTTLKNYRDKYVTQIMASNPKITRQEAERIAEAKLQADHNDYSVTKINKNDGQPTTINSAPPGEPPKYEDSTVEYKPVYFPPKQP</sequence>
<feature type="region of interest" description="Disordered" evidence="1">
    <location>
        <begin position="794"/>
        <end position="838"/>
    </location>
</feature>
<dbReference type="EMBL" id="LT599583">
    <property type="protein sequence ID" value="SBW78796.1"/>
    <property type="molecule type" value="Genomic_DNA"/>
</dbReference>
<dbReference type="Pfam" id="PF20178">
    <property type="entry name" value="ToxA_N"/>
    <property type="match status" value="1"/>
</dbReference>
<evidence type="ECO:0000256" key="1">
    <source>
        <dbReference type="SAM" id="MobiDB-lite"/>
    </source>
</evidence>
<evidence type="ECO:0000259" key="2">
    <source>
        <dbReference type="Pfam" id="PF20178"/>
    </source>
</evidence>
<dbReference type="AlphaFoldDB" id="A0A1D3JRT0"/>
<feature type="compositionally biased region" description="Basic and acidic residues" evidence="1">
    <location>
        <begin position="603"/>
        <end position="620"/>
    </location>
</feature>
<gene>
    <name evidence="3" type="ORF">PVE_R1G0908</name>
</gene>
<name>A0A1D3JRT0_PSEVE</name>
<evidence type="ECO:0000313" key="4">
    <source>
        <dbReference type="Proteomes" id="UP000245431"/>
    </source>
</evidence>
<feature type="compositionally biased region" description="Low complexity" evidence="1">
    <location>
        <begin position="43"/>
        <end position="56"/>
    </location>
</feature>
<proteinExistence type="predicted"/>
<feature type="compositionally biased region" description="Polar residues" evidence="1">
    <location>
        <begin position="795"/>
        <end position="812"/>
    </location>
</feature>